<feature type="coiled-coil region" evidence="1">
    <location>
        <begin position="111"/>
        <end position="220"/>
    </location>
</feature>
<organism evidence="2 3">
    <name type="scientific">Phrynocephalus forsythii</name>
    <dbReference type="NCBI Taxonomy" id="171643"/>
    <lineage>
        <taxon>Eukaryota</taxon>
        <taxon>Metazoa</taxon>
        <taxon>Chordata</taxon>
        <taxon>Craniata</taxon>
        <taxon>Vertebrata</taxon>
        <taxon>Euteleostomi</taxon>
        <taxon>Lepidosauria</taxon>
        <taxon>Squamata</taxon>
        <taxon>Bifurcata</taxon>
        <taxon>Unidentata</taxon>
        <taxon>Episquamata</taxon>
        <taxon>Toxicofera</taxon>
        <taxon>Iguania</taxon>
        <taxon>Acrodonta</taxon>
        <taxon>Agamidae</taxon>
        <taxon>Agaminae</taxon>
        <taxon>Phrynocephalus</taxon>
    </lineage>
</organism>
<dbReference type="Proteomes" id="UP001142489">
    <property type="component" value="Unassembled WGS sequence"/>
</dbReference>
<protein>
    <recommendedName>
        <fullName evidence="4">Coiled-coil domain-containing protein 122</fullName>
    </recommendedName>
</protein>
<proteinExistence type="predicted"/>
<keyword evidence="3" id="KW-1185">Reference proteome</keyword>
<sequence length="226" mass="26685">MKLQSHIHDLETQLRHVASERKATERQLYYQDESMANTKKQCENLETQIRALYAENVKLTLDTETLEEEFQGMLLRNKAYYEKIAAHKSLLGQVESKWPLMLELSKRRATVKEMTTQKEEQMAALQHLEIESTDSLQDEIVCLEDEINALKEAISKRETELQCEKDNHARLQKETEVQKKRYEAILKRLHCQVNKLQYTKRQHQWNIQQLEEKAAECRKLLGATDE</sequence>
<evidence type="ECO:0000313" key="2">
    <source>
        <dbReference type="EMBL" id="KAJ7324530.1"/>
    </source>
</evidence>
<gene>
    <name evidence="2" type="ORF">JRQ81_017550</name>
</gene>
<feature type="coiled-coil region" evidence="1">
    <location>
        <begin position="7"/>
        <end position="69"/>
    </location>
</feature>
<evidence type="ECO:0000313" key="3">
    <source>
        <dbReference type="Proteomes" id="UP001142489"/>
    </source>
</evidence>
<reference evidence="2" key="1">
    <citation type="journal article" date="2023" name="DNA Res.">
        <title>Chromosome-level genome assembly of Phrynocephalus forsythii using third-generation DNA sequencing and Hi-C analysis.</title>
        <authorList>
            <person name="Qi Y."/>
            <person name="Zhao W."/>
            <person name="Zhao Y."/>
            <person name="Niu C."/>
            <person name="Cao S."/>
            <person name="Zhang Y."/>
        </authorList>
    </citation>
    <scope>NUCLEOTIDE SEQUENCE</scope>
    <source>
        <tissue evidence="2">Muscle</tissue>
    </source>
</reference>
<name>A0A9Q0XT07_9SAUR</name>
<keyword evidence="1" id="KW-0175">Coiled coil</keyword>
<evidence type="ECO:0008006" key="4">
    <source>
        <dbReference type="Google" id="ProtNLM"/>
    </source>
</evidence>
<dbReference type="EMBL" id="JAPFRF010000008">
    <property type="protein sequence ID" value="KAJ7324530.1"/>
    <property type="molecule type" value="Genomic_DNA"/>
</dbReference>
<evidence type="ECO:0000256" key="1">
    <source>
        <dbReference type="SAM" id="Coils"/>
    </source>
</evidence>
<comment type="caution">
    <text evidence="2">The sequence shown here is derived from an EMBL/GenBank/DDBJ whole genome shotgun (WGS) entry which is preliminary data.</text>
</comment>
<accession>A0A9Q0XT07</accession>
<dbReference type="OrthoDB" id="9881749at2759"/>
<dbReference type="AlphaFoldDB" id="A0A9Q0XT07"/>